<name>A0A091CQV4_FUKDA</name>
<dbReference type="PANTHER" id="PTHR15528:SF5">
    <property type="entry name" value="PEROXISOME PROLIFERATOR-ACTIVATED RECEPTOR GAMMA COACTIVATOR-RELATED PROTEIN 1"/>
    <property type="match status" value="1"/>
</dbReference>
<evidence type="ECO:0000256" key="4">
    <source>
        <dbReference type="ARBA" id="ARBA00023015"/>
    </source>
</evidence>
<keyword evidence="5" id="KW-0804">Transcription</keyword>
<keyword evidence="7" id="KW-0675">Receptor</keyword>
<proteinExistence type="predicted"/>
<evidence type="ECO:0000313" key="8">
    <source>
        <dbReference type="Proteomes" id="UP000028990"/>
    </source>
</evidence>
<sequence length="122" mass="13179">MEECILKDETLLRTMQSYMDASFVALIEDLGSPGESRLSLEGQNEASLLAGLTEILGNADSENLSPCDSTPDSERAALCSKRLTLSPTPPELTSLPQLTHWGPVRAVTESEPSNCCLFCSMN</sequence>
<dbReference type="GO" id="GO:0003712">
    <property type="term" value="F:transcription coregulator activity"/>
    <property type="evidence" value="ECO:0007669"/>
    <property type="project" value="InterPro"/>
</dbReference>
<keyword evidence="8" id="KW-1185">Reference proteome</keyword>
<dbReference type="Proteomes" id="UP000028990">
    <property type="component" value="Unassembled WGS sequence"/>
</dbReference>
<dbReference type="AlphaFoldDB" id="A0A091CQV4"/>
<comment type="subcellular location">
    <subcellularLocation>
        <location evidence="1">Nucleus</location>
    </subcellularLocation>
</comment>
<evidence type="ECO:0000256" key="6">
    <source>
        <dbReference type="ARBA" id="ARBA00023242"/>
    </source>
</evidence>
<accession>A0A091CQV4</accession>
<keyword evidence="2" id="KW-0597">Phosphoprotein</keyword>
<dbReference type="GO" id="GO:0005634">
    <property type="term" value="C:nucleus"/>
    <property type="evidence" value="ECO:0007669"/>
    <property type="project" value="UniProtKB-SubCell"/>
</dbReference>
<dbReference type="GO" id="GO:0045944">
    <property type="term" value="P:positive regulation of transcription by RNA polymerase II"/>
    <property type="evidence" value="ECO:0007669"/>
    <property type="project" value="TreeGrafter"/>
</dbReference>
<organism evidence="7 8">
    <name type="scientific">Fukomys damarensis</name>
    <name type="common">Damaraland mole rat</name>
    <name type="synonym">Cryptomys damarensis</name>
    <dbReference type="NCBI Taxonomy" id="885580"/>
    <lineage>
        <taxon>Eukaryota</taxon>
        <taxon>Metazoa</taxon>
        <taxon>Chordata</taxon>
        <taxon>Craniata</taxon>
        <taxon>Vertebrata</taxon>
        <taxon>Euteleostomi</taxon>
        <taxon>Mammalia</taxon>
        <taxon>Eutheria</taxon>
        <taxon>Euarchontoglires</taxon>
        <taxon>Glires</taxon>
        <taxon>Rodentia</taxon>
        <taxon>Hystricomorpha</taxon>
        <taxon>Bathyergidae</taxon>
        <taxon>Fukomys</taxon>
    </lineage>
</organism>
<gene>
    <name evidence="7" type="ORF">H920_16999</name>
</gene>
<keyword evidence="3" id="KW-0694">RNA-binding</keyword>
<dbReference type="InterPro" id="IPR034605">
    <property type="entry name" value="PGC-1"/>
</dbReference>
<keyword evidence="4" id="KW-0805">Transcription regulation</keyword>
<dbReference type="EMBL" id="KN124353">
    <property type="protein sequence ID" value="KFO21569.1"/>
    <property type="molecule type" value="Genomic_DNA"/>
</dbReference>
<evidence type="ECO:0000256" key="3">
    <source>
        <dbReference type="ARBA" id="ARBA00022884"/>
    </source>
</evidence>
<evidence type="ECO:0000256" key="2">
    <source>
        <dbReference type="ARBA" id="ARBA00022553"/>
    </source>
</evidence>
<reference evidence="7 8" key="1">
    <citation type="submission" date="2013-11" db="EMBL/GenBank/DDBJ databases">
        <title>The Damaraland mole rat (Fukomys damarensis) genome and evolution of African mole rats.</title>
        <authorList>
            <person name="Gladyshev V.N."/>
            <person name="Fang X."/>
        </authorList>
    </citation>
    <scope>NUCLEOTIDE SEQUENCE [LARGE SCALE GENOMIC DNA]</scope>
    <source>
        <tissue evidence="7">Liver</tissue>
    </source>
</reference>
<evidence type="ECO:0000256" key="1">
    <source>
        <dbReference type="ARBA" id="ARBA00004123"/>
    </source>
</evidence>
<protein>
    <submittedName>
        <fullName evidence="7">Peroxisome proliferator-activated receptor gamma coactivator-related protein 1</fullName>
    </submittedName>
</protein>
<evidence type="ECO:0000256" key="5">
    <source>
        <dbReference type="ARBA" id="ARBA00023163"/>
    </source>
</evidence>
<keyword evidence="6" id="KW-0539">Nucleus</keyword>
<dbReference type="GO" id="GO:0003723">
    <property type="term" value="F:RNA binding"/>
    <property type="evidence" value="ECO:0007669"/>
    <property type="project" value="UniProtKB-KW"/>
</dbReference>
<evidence type="ECO:0000313" key="7">
    <source>
        <dbReference type="EMBL" id="KFO21569.1"/>
    </source>
</evidence>
<dbReference type="PANTHER" id="PTHR15528">
    <property type="entry name" value="PEROXISOME PROLIFERATOR ACTIVATED RECEPTOR GAMMA COACTIVATOR 1 PGC-1 -RELATED"/>
    <property type="match status" value="1"/>
</dbReference>